<protein>
    <submittedName>
        <fullName evidence="1">Selenium-dependent hydroxylase accessory protein YqeC</fullName>
    </submittedName>
</protein>
<reference evidence="1 2" key="1">
    <citation type="journal article" date="2022" name="Int. J. Syst. Evol. Microbiol.">
        <title>Miniphocaeibacter halophilus sp. nov., an ammonium-tolerant acetate-producing bacterium isolated from a biogas system.</title>
        <authorList>
            <person name="Schnurer A."/>
            <person name="Singh A."/>
            <person name="Bi S."/>
            <person name="Qiao W."/>
            <person name="Westerholm M."/>
        </authorList>
    </citation>
    <scope>NUCLEOTIDE SEQUENCE [LARGE SCALE GENOMIC DNA]</scope>
    <source>
        <strain evidence="1 2">AMB_01</strain>
    </source>
</reference>
<accession>A0AC61MTJ9</accession>
<sequence>MLKDLLNLHKGDIISIVGSGGKTTTMFKLADELVGNRVLLTTSTKILKEYGGKFITIDDISQIKESLEKNIYLTGKCFTEYKFSGISNSDLNRVKKYFDYIIIEADGSKTLPLKGWRDNEPVILNSSNKTLGIIPMDVYKVELGKIEIFQRELFFSLVGSNKRIFDTECIFKLINSPVGLFKNTTKEKYILFNKCDNMEMVNICKEVVDDLTHKYNIDKNIKFICGSSLKGKYYGC</sequence>
<dbReference type="EMBL" id="CP066744">
    <property type="protein sequence ID" value="QQK07965.1"/>
    <property type="molecule type" value="Genomic_DNA"/>
</dbReference>
<evidence type="ECO:0000313" key="2">
    <source>
        <dbReference type="Proteomes" id="UP000595814"/>
    </source>
</evidence>
<name>A0AC61MTJ9_9FIRM</name>
<proteinExistence type="predicted"/>
<evidence type="ECO:0000313" key="1">
    <source>
        <dbReference type="EMBL" id="QQK07965.1"/>
    </source>
</evidence>
<organism evidence="1 2">
    <name type="scientific">Miniphocaeibacter halophilus</name>
    <dbReference type="NCBI Taxonomy" id="2931922"/>
    <lineage>
        <taxon>Bacteria</taxon>
        <taxon>Bacillati</taxon>
        <taxon>Bacillota</taxon>
        <taxon>Tissierellia</taxon>
        <taxon>Tissierellales</taxon>
        <taxon>Peptoniphilaceae</taxon>
        <taxon>Miniphocaeibacter</taxon>
    </lineage>
</organism>
<gene>
    <name evidence="1" type="primary">yqeC</name>
    <name evidence="1" type="ORF">JFY71_00055</name>
</gene>
<dbReference type="Proteomes" id="UP000595814">
    <property type="component" value="Chromosome"/>
</dbReference>
<keyword evidence="2" id="KW-1185">Reference proteome</keyword>